<evidence type="ECO:0008006" key="3">
    <source>
        <dbReference type="Google" id="ProtNLM"/>
    </source>
</evidence>
<organism evidence="1 2">
    <name type="scientific">Mucilaginibacter panaciglaebae</name>
    <dbReference type="NCBI Taxonomy" id="502331"/>
    <lineage>
        <taxon>Bacteria</taxon>
        <taxon>Pseudomonadati</taxon>
        <taxon>Bacteroidota</taxon>
        <taxon>Sphingobacteriia</taxon>
        <taxon>Sphingobacteriales</taxon>
        <taxon>Sphingobacteriaceae</taxon>
        <taxon>Mucilaginibacter</taxon>
    </lineage>
</organism>
<protein>
    <recommendedName>
        <fullName evidence="3">Gas vesicle protein</fullName>
    </recommendedName>
</protein>
<reference evidence="2" key="1">
    <citation type="journal article" date="2019" name="Int. J. Syst. Evol. Microbiol.">
        <title>The Global Catalogue of Microorganisms (GCM) 10K type strain sequencing project: providing services to taxonomists for standard genome sequencing and annotation.</title>
        <authorList>
            <consortium name="The Broad Institute Genomics Platform"/>
            <consortium name="The Broad Institute Genome Sequencing Center for Infectious Disease"/>
            <person name="Wu L."/>
            <person name="Ma J."/>
        </authorList>
    </citation>
    <scope>NUCLEOTIDE SEQUENCE [LARGE SCALE GENOMIC DNA]</scope>
    <source>
        <strain evidence="2">JCM 17085</strain>
    </source>
</reference>
<evidence type="ECO:0000313" key="2">
    <source>
        <dbReference type="Proteomes" id="UP001500841"/>
    </source>
</evidence>
<name>A0ABP7X003_9SPHI</name>
<gene>
    <name evidence="1" type="ORF">GCM10022392_27380</name>
</gene>
<dbReference type="Proteomes" id="UP001500841">
    <property type="component" value="Unassembled WGS sequence"/>
</dbReference>
<proteinExistence type="predicted"/>
<dbReference type="Pfam" id="PF12732">
    <property type="entry name" value="YtxH"/>
    <property type="match status" value="1"/>
</dbReference>
<keyword evidence="2" id="KW-1185">Reference proteome</keyword>
<dbReference type="EMBL" id="BAABCV010000009">
    <property type="protein sequence ID" value="GAA4101212.1"/>
    <property type="molecule type" value="Genomic_DNA"/>
</dbReference>
<accession>A0ABP7X003</accession>
<comment type="caution">
    <text evidence="1">The sequence shown here is derived from an EMBL/GenBank/DDBJ whole genome shotgun (WGS) entry which is preliminary data.</text>
</comment>
<dbReference type="RefSeq" id="WP_345105567.1">
    <property type="nucleotide sequence ID" value="NZ_BAABCV010000009.1"/>
</dbReference>
<sequence>MNDNTKVVVALLAGLAAGAALGILFAPEKGDETRDKLAESLKNLGDSIRETAAAEIDNLVGLKDKIVDNVKSKIKGAEEEYQDDLEHA</sequence>
<evidence type="ECO:0000313" key="1">
    <source>
        <dbReference type="EMBL" id="GAA4101212.1"/>
    </source>
</evidence>
<dbReference type="InterPro" id="IPR024623">
    <property type="entry name" value="YtxH"/>
</dbReference>